<keyword evidence="2" id="KW-0805">Transcription regulation</keyword>
<dbReference type="CDD" id="cd06267">
    <property type="entry name" value="PBP1_LacI_sugar_binding-like"/>
    <property type="match status" value="1"/>
</dbReference>
<accession>A0AAE3NVW7</accession>
<dbReference type="SMART" id="SM00354">
    <property type="entry name" value="HTH_LACI"/>
    <property type="match status" value="1"/>
</dbReference>
<dbReference type="PROSITE" id="PS50932">
    <property type="entry name" value="HTH_LACI_2"/>
    <property type="match status" value="1"/>
</dbReference>
<dbReference type="CDD" id="cd01392">
    <property type="entry name" value="HTH_LacI"/>
    <property type="match status" value="1"/>
</dbReference>
<keyword evidence="1" id="KW-0678">Repressor</keyword>
<evidence type="ECO:0000313" key="6">
    <source>
        <dbReference type="EMBL" id="MDF0603102.1"/>
    </source>
</evidence>
<protein>
    <submittedName>
        <fullName evidence="6">LacI family DNA-binding transcriptional regulator</fullName>
    </submittedName>
</protein>
<dbReference type="RefSeq" id="WP_275569226.1">
    <property type="nucleotide sequence ID" value="NZ_JARGYC010000075.1"/>
</dbReference>
<evidence type="ECO:0000256" key="4">
    <source>
        <dbReference type="ARBA" id="ARBA00023163"/>
    </source>
</evidence>
<dbReference type="SUPFAM" id="SSF47413">
    <property type="entry name" value="lambda repressor-like DNA-binding domains"/>
    <property type="match status" value="1"/>
</dbReference>
<dbReference type="Gene3D" id="3.40.50.2300">
    <property type="match status" value="2"/>
</dbReference>
<gene>
    <name evidence="6" type="ORF">P1J78_20340</name>
</gene>
<sequence length="336" mass="36129">MATIRDVARLANVSPTTVSATLSGSAAVSEELKKRVMDAVHRANYQPDRNAQSLRRGVSTTIGLIVPDIVTPWASHLAKATQRSLSDRGYNMLLASNEDDSEREFRDIDLMISHRVAGLLIAPTSLGEGYAERFAASVSCPAVLVDRIVAPERFDVVVDDNRLGGRMLADYLLRCDHRRIGMLVGRAGISASDERFEAVSEALSTEGAPLSPDLTRHGIHTVDQAYSAVQELMTGPDRPTAIICISHHQGRGAMAGLKNMGLPVPDAVSVISFDGFNPDEGWHPSITSLVQDTATLSNLAVGRLLERIGGAADTAPDVMRVRPTLRVGESCATARR</sequence>
<dbReference type="EMBL" id="JARGYC010000075">
    <property type="protein sequence ID" value="MDF0603102.1"/>
    <property type="molecule type" value="Genomic_DNA"/>
</dbReference>
<name>A0AAE3NVW7_9RHOB</name>
<organism evidence="6 7">
    <name type="scientific">Psychromarinibacter sediminicola</name>
    <dbReference type="NCBI Taxonomy" id="3033385"/>
    <lineage>
        <taxon>Bacteria</taxon>
        <taxon>Pseudomonadati</taxon>
        <taxon>Pseudomonadota</taxon>
        <taxon>Alphaproteobacteria</taxon>
        <taxon>Rhodobacterales</taxon>
        <taxon>Paracoccaceae</taxon>
        <taxon>Psychromarinibacter</taxon>
    </lineage>
</organism>
<keyword evidence="4" id="KW-0804">Transcription</keyword>
<evidence type="ECO:0000256" key="2">
    <source>
        <dbReference type="ARBA" id="ARBA00023015"/>
    </source>
</evidence>
<comment type="caution">
    <text evidence="6">The sequence shown here is derived from an EMBL/GenBank/DDBJ whole genome shotgun (WGS) entry which is preliminary data.</text>
</comment>
<dbReference type="AlphaFoldDB" id="A0AAE3NVW7"/>
<evidence type="ECO:0000256" key="3">
    <source>
        <dbReference type="ARBA" id="ARBA00023125"/>
    </source>
</evidence>
<dbReference type="InterPro" id="IPR001761">
    <property type="entry name" value="Peripla_BP/Lac1_sug-bd_dom"/>
</dbReference>
<dbReference type="InterPro" id="IPR028082">
    <property type="entry name" value="Peripla_BP_I"/>
</dbReference>
<dbReference type="GO" id="GO:0000976">
    <property type="term" value="F:transcription cis-regulatory region binding"/>
    <property type="evidence" value="ECO:0007669"/>
    <property type="project" value="TreeGrafter"/>
</dbReference>
<evidence type="ECO:0000259" key="5">
    <source>
        <dbReference type="PROSITE" id="PS50932"/>
    </source>
</evidence>
<keyword evidence="3 6" id="KW-0238">DNA-binding</keyword>
<dbReference type="PANTHER" id="PTHR30146">
    <property type="entry name" value="LACI-RELATED TRANSCRIPTIONAL REPRESSOR"/>
    <property type="match status" value="1"/>
</dbReference>
<proteinExistence type="predicted"/>
<dbReference type="SUPFAM" id="SSF53822">
    <property type="entry name" value="Periplasmic binding protein-like I"/>
    <property type="match status" value="1"/>
</dbReference>
<dbReference type="GO" id="GO:0003700">
    <property type="term" value="F:DNA-binding transcription factor activity"/>
    <property type="evidence" value="ECO:0007669"/>
    <property type="project" value="TreeGrafter"/>
</dbReference>
<dbReference type="Pfam" id="PF00356">
    <property type="entry name" value="LacI"/>
    <property type="match status" value="1"/>
</dbReference>
<dbReference type="Gene3D" id="1.10.260.40">
    <property type="entry name" value="lambda repressor-like DNA-binding domains"/>
    <property type="match status" value="1"/>
</dbReference>
<dbReference type="InterPro" id="IPR010982">
    <property type="entry name" value="Lambda_DNA-bd_dom_sf"/>
</dbReference>
<dbReference type="Proteomes" id="UP001220964">
    <property type="component" value="Unassembled WGS sequence"/>
</dbReference>
<dbReference type="InterPro" id="IPR000843">
    <property type="entry name" value="HTH_LacI"/>
</dbReference>
<evidence type="ECO:0000256" key="1">
    <source>
        <dbReference type="ARBA" id="ARBA00022491"/>
    </source>
</evidence>
<keyword evidence="7" id="KW-1185">Reference proteome</keyword>
<feature type="domain" description="HTH lacI-type" evidence="5">
    <location>
        <begin position="2"/>
        <end position="56"/>
    </location>
</feature>
<dbReference type="Pfam" id="PF00532">
    <property type="entry name" value="Peripla_BP_1"/>
    <property type="match status" value="1"/>
</dbReference>
<evidence type="ECO:0000313" key="7">
    <source>
        <dbReference type="Proteomes" id="UP001220964"/>
    </source>
</evidence>
<reference evidence="6" key="1">
    <citation type="submission" date="2023-03" db="EMBL/GenBank/DDBJ databases">
        <title>Multiphase analysis and comparison of six strains from genera Psychromarinibacter, Lutimaribacter, and Maritimibacter, including a novel species: Psychromarinibacter sediminicola sp. nov.</title>
        <authorList>
            <person name="Wang Y.-H."/>
            <person name="Ye M.-Q."/>
            <person name="Du Z.-J."/>
        </authorList>
    </citation>
    <scope>NUCLEOTIDE SEQUENCE</scope>
    <source>
        <strain evidence="6">C21-152</strain>
    </source>
</reference>
<dbReference type="PANTHER" id="PTHR30146:SF148">
    <property type="entry name" value="HTH-TYPE TRANSCRIPTIONAL REPRESSOR PURR-RELATED"/>
    <property type="match status" value="1"/>
</dbReference>